<dbReference type="Proteomes" id="UP000734218">
    <property type="component" value="Unassembled WGS sequence"/>
</dbReference>
<gene>
    <name evidence="2" type="ORF">GGR88_002997</name>
</gene>
<evidence type="ECO:0000256" key="1">
    <source>
        <dbReference type="SAM" id="MobiDB-lite"/>
    </source>
</evidence>
<protein>
    <submittedName>
        <fullName evidence="2">Uncharacterized protein</fullName>
    </submittedName>
</protein>
<accession>A0ABX0XQH6</accession>
<feature type="compositionally biased region" description="Basic and acidic residues" evidence="1">
    <location>
        <begin position="35"/>
        <end position="56"/>
    </location>
</feature>
<reference evidence="2 3" key="1">
    <citation type="submission" date="2020-03" db="EMBL/GenBank/DDBJ databases">
        <title>Genomic Encyclopedia of Type Strains, Phase IV (KMG-IV): sequencing the most valuable type-strain genomes for metagenomic binning, comparative biology and taxonomic classification.</title>
        <authorList>
            <person name="Goeker M."/>
        </authorList>
    </citation>
    <scope>NUCLEOTIDE SEQUENCE [LARGE SCALE GENOMIC DNA]</scope>
    <source>
        <strain evidence="2 3">DSM 27651</strain>
    </source>
</reference>
<comment type="caution">
    <text evidence="2">The sequence shown here is derived from an EMBL/GenBank/DDBJ whole genome shotgun (WGS) entry which is preliminary data.</text>
</comment>
<evidence type="ECO:0000313" key="2">
    <source>
        <dbReference type="EMBL" id="NJC35468.1"/>
    </source>
</evidence>
<proteinExistence type="predicted"/>
<feature type="region of interest" description="Disordered" evidence="1">
    <location>
        <begin position="129"/>
        <end position="156"/>
    </location>
</feature>
<name>A0ABX0XQH6_9SPHN</name>
<evidence type="ECO:0000313" key="3">
    <source>
        <dbReference type="Proteomes" id="UP000734218"/>
    </source>
</evidence>
<organism evidence="2 3">
    <name type="scientific">Sphingomonas jejuensis</name>
    <dbReference type="NCBI Taxonomy" id="904715"/>
    <lineage>
        <taxon>Bacteria</taxon>
        <taxon>Pseudomonadati</taxon>
        <taxon>Pseudomonadota</taxon>
        <taxon>Alphaproteobacteria</taxon>
        <taxon>Sphingomonadales</taxon>
        <taxon>Sphingomonadaceae</taxon>
        <taxon>Sphingomonas</taxon>
    </lineage>
</organism>
<feature type="region of interest" description="Disordered" evidence="1">
    <location>
        <begin position="35"/>
        <end position="66"/>
    </location>
</feature>
<dbReference type="RefSeq" id="WP_209023472.1">
    <property type="nucleotide sequence ID" value="NZ_JAATJE010000005.1"/>
</dbReference>
<keyword evidence="3" id="KW-1185">Reference proteome</keyword>
<sequence length="156" mass="17340">MTVKKKLNALLREVIAEAEANPAFQERLAKALAADEKPVKAPVERKRQAKPTEHKRPSNRRTPAVLDPVQLARNGESELREALAKLDIEQLRDVVADYGMDPGKLVMKWRDADRIVDRIVEVARGRAQKGSAFLPPSETAETKASEPTLPLEDGNE</sequence>
<dbReference type="EMBL" id="JAATJE010000005">
    <property type="protein sequence ID" value="NJC35468.1"/>
    <property type="molecule type" value="Genomic_DNA"/>
</dbReference>